<evidence type="ECO:0000259" key="1">
    <source>
        <dbReference type="Pfam" id="PF10105"/>
    </source>
</evidence>
<dbReference type="PATRIC" id="fig|1379739.3.peg.3344"/>
<dbReference type="Proteomes" id="UP000032250">
    <property type="component" value="Unassembled WGS sequence"/>
</dbReference>
<proteinExistence type="predicted"/>
<evidence type="ECO:0000313" key="2">
    <source>
        <dbReference type="EMBL" id="KIS24777.1"/>
    </source>
</evidence>
<accession>A0A0D1BXX6</accession>
<protein>
    <submittedName>
        <fullName evidence="2">Radical SAM protein</fullName>
    </submittedName>
</protein>
<evidence type="ECO:0000313" key="3">
    <source>
        <dbReference type="Proteomes" id="UP000032250"/>
    </source>
</evidence>
<name>A0A0D1BXX6_CLOBO</name>
<comment type="caution">
    <text evidence="2">The sequence shown here is derived from an EMBL/GenBank/DDBJ whole genome shotgun (WGS) entry which is preliminary data.</text>
</comment>
<reference evidence="2 3" key="1">
    <citation type="submission" date="2014-06" db="EMBL/GenBank/DDBJ databases">
        <title>Genome characterization of distinct group I Clostridium botulinum lineages.</title>
        <authorList>
            <person name="Giordani F."/>
            <person name="Anselmo A."/>
            <person name="Fillo S."/>
            <person name="Palozzi A.M."/>
            <person name="Fortunato A."/>
            <person name="Gentile B."/>
            <person name="Ciammaruconi A."/>
            <person name="Anniballi F."/>
            <person name="De Medici D."/>
            <person name="Lista F."/>
        </authorList>
    </citation>
    <scope>NUCLEOTIDE SEQUENCE [LARGE SCALE GENOMIC DNA]</scope>
    <source>
        <strain evidence="2 3">B2 450</strain>
    </source>
</reference>
<sequence>MKVRYLIKFSKEGNIKFVSHLDLQRTLQRNFKRSGLPVEYSKGFNPHIIMSLAQPLAVGLYSKGEYLDVSFIEDEDEDIIIDKLNNTAPSGIKYFKAVKLKEGTNKKVFKSMAAVAAAKYIIEIKYKNTEKLKDELKTLLNMDNWDIIKKGKKGSKNVNIRPMIKNIDYSIESNLLKINVLVSCGSIQNLSADLLAQFIKENTSDIKENSFVDIERQEIYGEYENKLVALSDYAMYV</sequence>
<dbReference type="RefSeq" id="WP_042384385.1">
    <property type="nucleotide sequence ID" value="NZ_JXSU01000007.1"/>
</dbReference>
<dbReference type="EMBL" id="JXSU01000007">
    <property type="protein sequence ID" value="KIS24777.1"/>
    <property type="molecule type" value="Genomic_DNA"/>
</dbReference>
<dbReference type="HOGENOM" id="CLU_083579_1_0_9"/>
<dbReference type="NCBIfam" id="TIGR03936">
    <property type="entry name" value="sam_1_link_chp"/>
    <property type="match status" value="1"/>
</dbReference>
<feature type="domain" description="DUF2344" evidence="1">
    <location>
        <begin position="4"/>
        <end position="191"/>
    </location>
</feature>
<dbReference type="OrthoDB" id="9780488at2"/>
<gene>
    <name evidence="2" type="ORF">N495_14745</name>
</gene>
<dbReference type="InterPro" id="IPR018768">
    <property type="entry name" value="DUF2344"/>
</dbReference>
<dbReference type="AlphaFoldDB" id="A0A0D1BXX6"/>
<organism evidence="2 3">
    <name type="scientific">Clostridium botulinum B2 450</name>
    <dbReference type="NCBI Taxonomy" id="1379739"/>
    <lineage>
        <taxon>Bacteria</taxon>
        <taxon>Bacillati</taxon>
        <taxon>Bacillota</taxon>
        <taxon>Clostridia</taxon>
        <taxon>Eubacteriales</taxon>
        <taxon>Clostridiaceae</taxon>
        <taxon>Clostridium</taxon>
    </lineage>
</organism>
<dbReference type="Pfam" id="PF10105">
    <property type="entry name" value="DUF2344"/>
    <property type="match status" value="1"/>
</dbReference>